<dbReference type="SUPFAM" id="SSF52091">
    <property type="entry name" value="SpoIIaa-like"/>
    <property type="match status" value="1"/>
</dbReference>
<evidence type="ECO:0000313" key="3">
    <source>
        <dbReference type="Proteomes" id="UP000334990"/>
    </source>
</evidence>
<dbReference type="PANTHER" id="PTHR33495">
    <property type="entry name" value="ANTI-SIGMA FACTOR ANTAGONIST TM_1081-RELATED-RELATED"/>
    <property type="match status" value="1"/>
</dbReference>
<dbReference type="PANTHER" id="PTHR33495:SF2">
    <property type="entry name" value="ANTI-SIGMA FACTOR ANTAGONIST TM_1081-RELATED"/>
    <property type="match status" value="1"/>
</dbReference>
<dbReference type="EMBL" id="BLAD01000079">
    <property type="protein sequence ID" value="GES04251.1"/>
    <property type="molecule type" value="Genomic_DNA"/>
</dbReference>
<sequence>MTPAGEVDLVGKPLLYGCVRAALRTHHEGLLVIELSAVTFMDAQGLSALVLSRRHAVRHQRALALAGVPDAVRRLLQITALSSSFTLMAWP</sequence>
<feature type="domain" description="STAS" evidence="1">
    <location>
        <begin position="1"/>
        <end position="91"/>
    </location>
</feature>
<dbReference type="Gene3D" id="3.30.750.24">
    <property type="entry name" value="STAS domain"/>
    <property type="match status" value="1"/>
</dbReference>
<dbReference type="Proteomes" id="UP000334990">
    <property type="component" value="Unassembled WGS sequence"/>
</dbReference>
<dbReference type="AlphaFoldDB" id="A0A5M3WB23"/>
<organism evidence="2 3">
    <name type="scientific">Acrocarpospora corrugata</name>
    <dbReference type="NCBI Taxonomy" id="35763"/>
    <lineage>
        <taxon>Bacteria</taxon>
        <taxon>Bacillati</taxon>
        <taxon>Actinomycetota</taxon>
        <taxon>Actinomycetes</taxon>
        <taxon>Streptosporangiales</taxon>
        <taxon>Streptosporangiaceae</taxon>
        <taxon>Acrocarpospora</taxon>
    </lineage>
</organism>
<keyword evidence="3" id="KW-1185">Reference proteome</keyword>
<comment type="caution">
    <text evidence="2">The sequence shown here is derived from an EMBL/GenBank/DDBJ whole genome shotgun (WGS) entry which is preliminary data.</text>
</comment>
<dbReference type="InterPro" id="IPR036513">
    <property type="entry name" value="STAS_dom_sf"/>
</dbReference>
<dbReference type="Pfam" id="PF01740">
    <property type="entry name" value="STAS"/>
    <property type="match status" value="1"/>
</dbReference>
<evidence type="ECO:0000313" key="2">
    <source>
        <dbReference type="EMBL" id="GES04251.1"/>
    </source>
</evidence>
<dbReference type="InterPro" id="IPR002645">
    <property type="entry name" value="STAS_dom"/>
</dbReference>
<dbReference type="PROSITE" id="PS50801">
    <property type="entry name" value="STAS"/>
    <property type="match status" value="1"/>
</dbReference>
<dbReference type="CDD" id="cd07043">
    <property type="entry name" value="STAS_anti-anti-sigma_factors"/>
    <property type="match status" value="1"/>
</dbReference>
<proteinExistence type="predicted"/>
<dbReference type="GO" id="GO:0043856">
    <property type="term" value="F:anti-sigma factor antagonist activity"/>
    <property type="evidence" value="ECO:0007669"/>
    <property type="project" value="TreeGrafter"/>
</dbReference>
<name>A0A5M3WB23_9ACTN</name>
<reference evidence="2 3" key="1">
    <citation type="submission" date="2019-10" db="EMBL/GenBank/DDBJ databases">
        <title>Whole genome shotgun sequence of Acrocarpospora corrugata NBRC 13972.</title>
        <authorList>
            <person name="Ichikawa N."/>
            <person name="Kimura A."/>
            <person name="Kitahashi Y."/>
            <person name="Komaki H."/>
            <person name="Oguchi A."/>
        </authorList>
    </citation>
    <scope>NUCLEOTIDE SEQUENCE [LARGE SCALE GENOMIC DNA]</scope>
    <source>
        <strain evidence="2 3">NBRC 13972</strain>
    </source>
</reference>
<gene>
    <name evidence="2" type="ORF">Acor_63190</name>
</gene>
<accession>A0A5M3WB23</accession>
<evidence type="ECO:0000259" key="1">
    <source>
        <dbReference type="PROSITE" id="PS50801"/>
    </source>
</evidence>
<protein>
    <recommendedName>
        <fullName evidence="1">STAS domain-containing protein</fullName>
    </recommendedName>
</protein>